<accession>A0A0A7RVK4</accession>
<keyword evidence="1" id="KW-1133">Transmembrane helix</keyword>
<keyword evidence="1" id="KW-0472">Membrane</keyword>
<dbReference type="GeneID" id="23679439"/>
<keyword evidence="1" id="KW-0812">Transmembrane</keyword>
<dbReference type="Proteomes" id="UP000031075">
    <property type="component" value="Segment"/>
</dbReference>
<dbReference type="RefSeq" id="YP_009124678.1">
    <property type="nucleotide sequence ID" value="NC_026589.1"/>
</dbReference>
<feature type="transmembrane region" description="Helical" evidence="1">
    <location>
        <begin position="20"/>
        <end position="42"/>
    </location>
</feature>
<proteinExistence type="predicted"/>
<keyword evidence="3" id="KW-1185">Reference proteome</keyword>
<sequence>MMDHPDNYAVFGIEKPFPWVAALSAGLLGGLVLTALLNLAFVRGSWPVDQIIEGESLFHF</sequence>
<name>A0A0A7RVK4_9CAUD</name>
<reference evidence="2 3" key="1">
    <citation type="submission" date="2014-10" db="EMBL/GenBank/DDBJ databases">
        <authorList>
            <person name="Msani S."/>
            <person name="Brouckaert M.-A."/>
            <person name="Jacobs C."/>
            <person name="Mafu P."/>
            <person name="Moti D."/>
            <person name="Naeem M."/>
            <person name="Ntuli T."/>
            <person name="Mngomezulu K."/>
            <person name="Larsen M.H."/>
            <person name="Rubin E.J."/>
            <person name="Russell D.A."/>
            <person name="Guerrero C.A."/>
            <person name="Bowman C.A."/>
            <person name="Jacobs-Sera D."/>
            <person name="Hendrix R.W."/>
            <person name="Hatfull G.F."/>
        </authorList>
    </citation>
    <scope>NUCLEOTIDE SEQUENCE [LARGE SCALE GENOMIC DNA]</scope>
</reference>
<dbReference type="Pfam" id="PF24191">
    <property type="entry name" value="Mycobacteriophage_TM"/>
    <property type="match status" value="1"/>
</dbReference>
<evidence type="ECO:0000256" key="1">
    <source>
        <dbReference type="SAM" id="Phobius"/>
    </source>
</evidence>
<dbReference type="InterPro" id="IPR056627">
    <property type="entry name" value="TM_bacteriophage"/>
</dbReference>
<evidence type="ECO:0000313" key="2">
    <source>
        <dbReference type="EMBL" id="AJA43325.1"/>
    </source>
</evidence>
<protein>
    <submittedName>
        <fullName evidence="2">Uncharacterized protein</fullName>
    </submittedName>
</protein>
<dbReference type="EMBL" id="KP027201">
    <property type="protein sequence ID" value="AJA43325.1"/>
    <property type="molecule type" value="Genomic_DNA"/>
</dbReference>
<evidence type="ECO:0000313" key="3">
    <source>
        <dbReference type="Proteomes" id="UP000031075"/>
    </source>
</evidence>
<dbReference type="KEGG" id="vg:23679439"/>
<organism evidence="2 3">
    <name type="scientific">Mycobacterium phage Sbash</name>
    <dbReference type="NCBI Taxonomy" id="1567475"/>
    <lineage>
        <taxon>Viruses</taxon>
        <taxon>Duplodnaviria</taxon>
        <taxon>Heunggongvirae</taxon>
        <taxon>Uroviricota</taxon>
        <taxon>Caudoviricetes</taxon>
        <taxon>Chenonavirus</taxon>
        <taxon>Chenonavirus sbash</taxon>
    </lineage>
</organism>
<gene>
    <name evidence="2" type="primary">24</name>
    <name evidence="2" type="ORF">PBI_SBASH_24</name>
</gene>